<accession>A0A1G6SE87</accession>
<dbReference type="Proteomes" id="UP000199417">
    <property type="component" value="Unassembled WGS sequence"/>
</dbReference>
<dbReference type="InterPro" id="IPR023203">
    <property type="entry name" value="TTHA0068_sf"/>
</dbReference>
<evidence type="ECO:0008006" key="3">
    <source>
        <dbReference type="Google" id="ProtNLM"/>
    </source>
</evidence>
<dbReference type="Gene3D" id="1.10.3450.10">
    <property type="entry name" value="TTHA0068-like"/>
    <property type="match status" value="1"/>
</dbReference>
<sequence>MTGTTDLGAVVTEAQRLFDHGEPAQAQRLFADAWRTAPADELELWEGLGRLAAGLSAAVGDGPGAARELRRGADLVGAYESRPPHALDVSGLCAWAVHLADELEGGTPVTTVPLPRLRMP</sequence>
<dbReference type="SUPFAM" id="SSF140663">
    <property type="entry name" value="TTHA0068-like"/>
    <property type="match status" value="1"/>
</dbReference>
<reference evidence="1 2" key="1">
    <citation type="submission" date="2016-10" db="EMBL/GenBank/DDBJ databases">
        <authorList>
            <person name="de Groot N.N."/>
        </authorList>
    </citation>
    <scope>NUCLEOTIDE SEQUENCE [LARGE SCALE GENOMIC DNA]</scope>
    <source>
        <strain evidence="1 2">JCM 11308</strain>
    </source>
</reference>
<proteinExistence type="predicted"/>
<gene>
    <name evidence="1" type="ORF">SAMN05444580_103107</name>
</gene>
<dbReference type="EMBL" id="FNAB01000003">
    <property type="protein sequence ID" value="SDD15063.1"/>
    <property type="molecule type" value="Genomic_DNA"/>
</dbReference>
<evidence type="ECO:0000313" key="2">
    <source>
        <dbReference type="Proteomes" id="UP000199417"/>
    </source>
</evidence>
<dbReference type="STRING" id="168276.SAMN05444580_103107"/>
<dbReference type="RefSeq" id="WP_072843413.1">
    <property type="nucleotide sequence ID" value="NZ_FNAB01000003.1"/>
</dbReference>
<name>A0A1G6SE87_9NOCA</name>
<evidence type="ECO:0000313" key="1">
    <source>
        <dbReference type="EMBL" id="SDD15063.1"/>
    </source>
</evidence>
<organism evidence="1 2">
    <name type="scientific">Rhodococcus tukisamuensis</name>
    <dbReference type="NCBI Taxonomy" id="168276"/>
    <lineage>
        <taxon>Bacteria</taxon>
        <taxon>Bacillati</taxon>
        <taxon>Actinomycetota</taxon>
        <taxon>Actinomycetes</taxon>
        <taxon>Mycobacteriales</taxon>
        <taxon>Nocardiaceae</taxon>
        <taxon>Rhodococcus</taxon>
    </lineage>
</organism>
<keyword evidence="2" id="KW-1185">Reference proteome</keyword>
<protein>
    <recommendedName>
        <fullName evidence="3">DUF309 domain-containing protein</fullName>
    </recommendedName>
</protein>
<dbReference type="AlphaFoldDB" id="A0A1G6SE87"/>